<feature type="transmembrane region" description="Helical" evidence="1">
    <location>
        <begin position="26"/>
        <end position="44"/>
    </location>
</feature>
<keyword evidence="1" id="KW-0472">Membrane</keyword>
<keyword evidence="1" id="KW-1133">Transmembrane helix</keyword>
<comment type="caution">
    <text evidence="2">The sequence shown here is derived from an EMBL/GenBank/DDBJ whole genome shotgun (WGS) entry which is preliminary data.</text>
</comment>
<dbReference type="EMBL" id="CAUOFW020000958">
    <property type="protein sequence ID" value="CAK9139371.1"/>
    <property type="molecule type" value="Genomic_DNA"/>
</dbReference>
<accession>A0ABC8R2Z9</accession>
<feature type="transmembrane region" description="Helical" evidence="1">
    <location>
        <begin position="216"/>
        <end position="234"/>
    </location>
</feature>
<keyword evidence="1" id="KW-0812">Transmembrane</keyword>
<gene>
    <name evidence="2" type="ORF">ILEXP_LOCUS6761</name>
</gene>
<feature type="transmembrane region" description="Helical" evidence="1">
    <location>
        <begin position="120"/>
        <end position="140"/>
    </location>
</feature>
<feature type="transmembrane region" description="Helical" evidence="1">
    <location>
        <begin position="146"/>
        <end position="170"/>
    </location>
</feature>
<feature type="transmembrane region" description="Helical" evidence="1">
    <location>
        <begin position="56"/>
        <end position="76"/>
    </location>
</feature>
<proteinExistence type="predicted"/>
<sequence>MRAKDTQDIKNKASTCSLPHDLLGFLYYWSRILTSFVGSVFSAASSRISLISDLAWFFMAFIIYGVLCSLMVGILFQFSLVSLGRSLLCCIQMILVIERRENSLSKLFYKQRNFRETNKVTYLFICLDLSVFISLLYSRWTGYGRNLFFILVFWGCSLPLLHGGFSFIYLLHLKCQSFWKTFLCCVAGYSSSAYSLQGVGFFILGLDLAFNDCPSLIWFTWLLFLCCCIVFNGGTSENLLKFFGSLFFQVFMVQSFIAIEFSICPFNFVIKCLIRCIIRLIADHFRLLAAPYQSVFCI</sequence>
<feature type="transmembrane region" description="Helical" evidence="1">
    <location>
        <begin position="246"/>
        <end position="270"/>
    </location>
</feature>
<evidence type="ECO:0000313" key="3">
    <source>
        <dbReference type="Proteomes" id="UP001642360"/>
    </source>
</evidence>
<organism evidence="2 3">
    <name type="scientific">Ilex paraguariensis</name>
    <name type="common">yerba mate</name>
    <dbReference type="NCBI Taxonomy" id="185542"/>
    <lineage>
        <taxon>Eukaryota</taxon>
        <taxon>Viridiplantae</taxon>
        <taxon>Streptophyta</taxon>
        <taxon>Embryophyta</taxon>
        <taxon>Tracheophyta</taxon>
        <taxon>Spermatophyta</taxon>
        <taxon>Magnoliopsida</taxon>
        <taxon>eudicotyledons</taxon>
        <taxon>Gunneridae</taxon>
        <taxon>Pentapetalae</taxon>
        <taxon>asterids</taxon>
        <taxon>campanulids</taxon>
        <taxon>Aquifoliales</taxon>
        <taxon>Aquifoliaceae</taxon>
        <taxon>Ilex</taxon>
    </lineage>
</organism>
<evidence type="ECO:0000256" key="1">
    <source>
        <dbReference type="SAM" id="Phobius"/>
    </source>
</evidence>
<protein>
    <submittedName>
        <fullName evidence="2">Uncharacterized protein</fullName>
    </submittedName>
</protein>
<evidence type="ECO:0000313" key="2">
    <source>
        <dbReference type="EMBL" id="CAK9139371.1"/>
    </source>
</evidence>
<dbReference type="AlphaFoldDB" id="A0ABC8R2Z9"/>
<name>A0ABC8R2Z9_9AQUA</name>
<reference evidence="2 3" key="1">
    <citation type="submission" date="2024-02" db="EMBL/GenBank/DDBJ databases">
        <authorList>
            <person name="Vignale AGUSTIN F."/>
            <person name="Sosa J E."/>
            <person name="Modenutti C."/>
        </authorList>
    </citation>
    <scope>NUCLEOTIDE SEQUENCE [LARGE SCALE GENOMIC DNA]</scope>
</reference>
<dbReference type="Proteomes" id="UP001642360">
    <property type="component" value="Unassembled WGS sequence"/>
</dbReference>
<feature type="transmembrane region" description="Helical" evidence="1">
    <location>
        <begin position="182"/>
        <end position="204"/>
    </location>
</feature>
<keyword evidence="3" id="KW-1185">Reference proteome</keyword>